<evidence type="ECO:0000256" key="4">
    <source>
        <dbReference type="SAM" id="Coils"/>
    </source>
</evidence>
<dbReference type="InterPro" id="IPR011623">
    <property type="entry name" value="7TMR_DISM_rcpt_extracell_dom1"/>
</dbReference>
<dbReference type="InterPro" id="IPR011622">
    <property type="entry name" value="7TMR_DISM_rcpt_extracell_dom2"/>
</dbReference>
<evidence type="ECO:0000259" key="7">
    <source>
        <dbReference type="PROSITE" id="PS50109"/>
    </source>
</evidence>
<dbReference type="InterPro" id="IPR004358">
    <property type="entry name" value="Sig_transdc_His_kin-like_C"/>
</dbReference>
<proteinExistence type="predicted"/>
<dbReference type="OrthoDB" id="9806995at2"/>
<keyword evidence="9" id="KW-1185">Reference proteome</keyword>
<keyword evidence="3" id="KW-0597">Phosphoprotein</keyword>
<dbReference type="PRINTS" id="PR00344">
    <property type="entry name" value="BCTRLSENSOR"/>
</dbReference>
<dbReference type="InterPro" id="IPR036890">
    <property type="entry name" value="HATPase_C_sf"/>
</dbReference>
<evidence type="ECO:0000256" key="1">
    <source>
        <dbReference type="ARBA" id="ARBA00000085"/>
    </source>
</evidence>
<evidence type="ECO:0000256" key="3">
    <source>
        <dbReference type="ARBA" id="ARBA00022553"/>
    </source>
</evidence>
<name>A0A2S7SXR8_9BACT</name>
<dbReference type="CDD" id="cd00082">
    <property type="entry name" value="HisKA"/>
    <property type="match status" value="1"/>
</dbReference>
<keyword evidence="6" id="KW-0732">Signal</keyword>
<dbReference type="Gene3D" id="2.60.40.2380">
    <property type="match status" value="1"/>
</dbReference>
<dbReference type="InterPro" id="IPR003661">
    <property type="entry name" value="HisK_dim/P_dom"/>
</dbReference>
<dbReference type="AlphaFoldDB" id="A0A2S7SXR8"/>
<feature type="signal peptide" evidence="6">
    <location>
        <begin position="1"/>
        <end position="20"/>
    </location>
</feature>
<feature type="transmembrane region" description="Helical" evidence="5">
    <location>
        <begin position="247"/>
        <end position="266"/>
    </location>
</feature>
<dbReference type="SUPFAM" id="SSF55874">
    <property type="entry name" value="ATPase domain of HSP90 chaperone/DNA topoisomerase II/histidine kinase"/>
    <property type="match status" value="1"/>
</dbReference>
<dbReference type="PANTHER" id="PTHR43065">
    <property type="entry name" value="SENSOR HISTIDINE KINASE"/>
    <property type="match status" value="1"/>
</dbReference>
<gene>
    <name evidence="8" type="ORF">CJD36_006125</name>
</gene>
<evidence type="ECO:0000313" key="8">
    <source>
        <dbReference type="EMBL" id="PQJ11375.1"/>
    </source>
</evidence>
<evidence type="ECO:0000256" key="2">
    <source>
        <dbReference type="ARBA" id="ARBA00012438"/>
    </source>
</evidence>
<feature type="coiled-coil region" evidence="4">
    <location>
        <begin position="428"/>
        <end position="455"/>
    </location>
</feature>
<dbReference type="Pfam" id="PF07696">
    <property type="entry name" value="7TMR-DISMED2"/>
    <property type="match status" value="1"/>
</dbReference>
<dbReference type="PANTHER" id="PTHR43065:SF50">
    <property type="entry name" value="HISTIDINE KINASE"/>
    <property type="match status" value="1"/>
</dbReference>
<feature type="transmembrane region" description="Helical" evidence="5">
    <location>
        <begin position="304"/>
        <end position="324"/>
    </location>
</feature>
<dbReference type="Pfam" id="PF02518">
    <property type="entry name" value="HATPase_c"/>
    <property type="match status" value="1"/>
</dbReference>
<accession>A0A2S7SXR8</accession>
<dbReference type="EMBL" id="PPSL01000002">
    <property type="protein sequence ID" value="PQJ11375.1"/>
    <property type="molecule type" value="Genomic_DNA"/>
</dbReference>
<dbReference type="SMART" id="SM00387">
    <property type="entry name" value="HATPase_c"/>
    <property type="match status" value="1"/>
</dbReference>
<dbReference type="InterPro" id="IPR003594">
    <property type="entry name" value="HATPase_dom"/>
</dbReference>
<dbReference type="RefSeq" id="WP_105038254.1">
    <property type="nucleotide sequence ID" value="NZ_PPSL01000002.1"/>
</dbReference>
<keyword evidence="5" id="KW-1133">Transmembrane helix</keyword>
<dbReference type="Gene3D" id="3.30.565.10">
    <property type="entry name" value="Histidine kinase-like ATPase, C-terminal domain"/>
    <property type="match status" value="1"/>
</dbReference>
<protein>
    <recommendedName>
        <fullName evidence="2">histidine kinase</fullName>
        <ecNumber evidence="2">2.7.13.3</ecNumber>
    </recommendedName>
</protein>
<keyword evidence="4" id="KW-0175">Coiled coil</keyword>
<feature type="transmembrane region" description="Helical" evidence="5">
    <location>
        <begin position="185"/>
        <end position="203"/>
    </location>
</feature>
<comment type="catalytic activity">
    <reaction evidence="1">
        <text>ATP + protein L-histidine = ADP + protein N-phospho-L-histidine.</text>
        <dbReference type="EC" id="2.7.13.3"/>
    </reaction>
</comment>
<organism evidence="8 9">
    <name type="scientific">Flavipsychrobacter stenotrophus</name>
    <dbReference type="NCBI Taxonomy" id="2077091"/>
    <lineage>
        <taxon>Bacteria</taxon>
        <taxon>Pseudomonadati</taxon>
        <taxon>Bacteroidota</taxon>
        <taxon>Chitinophagia</taxon>
        <taxon>Chitinophagales</taxon>
        <taxon>Chitinophagaceae</taxon>
        <taxon>Flavipsychrobacter</taxon>
    </lineage>
</organism>
<dbReference type="SUPFAM" id="SSF47384">
    <property type="entry name" value="Homodimeric domain of signal transducing histidine kinase"/>
    <property type="match status" value="1"/>
</dbReference>
<sequence>MKTIYSLVVFAVSLFVYSAAKGQAFVYTDSNQVNIVGKYVGVFEDPTNQLTFDEVRLADKFKPSEKEVPNFGITNSTYWLKLEVENKTTDPRLLLTLSYPQLDEVDFFKPDSNGAYREIKSGEQVEISKRIYSSQNFIFNLNLPQQVKKIYYFKIKSSEQILVPISLGATNVVFNAINNQDNLTSIYLGIIFVMIFYNIFVYLSVKDKSYLYYVFYILFVGLTQIGFQGYSYRYFWPTLPALANNSVILFPALTGITAIEFFKKFLYADGAPKKVNIILNLLNVFYLVNCVLSLAGLHQLSQQLLQPNAMIASFIILGLSINAIRKGSRPAIFFLVAWVTFLMGIIVFILKDVGVLPYNNFTNYILQIGSAIEVVVLSFALADKINIYRKEKEISQAATLSALKENEKIITEQNIVLEKRVDERTLELNLSNKELNKAMTELKEAETQLVESEKMASLGQLTAGIAHEINNPINFVTSNVKPLNRDVRMLLETVDVLEKIAIENIPVAEKQKQIAEYKEEIDYDYLKVEIDQLLSGIGEGASRTAEIVKGLRIFSRLDEDDLKKADINEGLESTLIIANNLLNNVIKVDKHYSNIPLIECYPGKLNQVFLNMISNAVYAIKKKYADKDGGILGIKTYIDDNHLAISISDNGTGMDEQTKKKLFEPFFTTKDVGEGTGLGLSIAYNTIVKHNGSVQINSELGQGTEFIIKLPLIQK</sequence>
<evidence type="ECO:0000256" key="6">
    <source>
        <dbReference type="SAM" id="SignalP"/>
    </source>
</evidence>
<dbReference type="Proteomes" id="UP000239872">
    <property type="component" value="Unassembled WGS sequence"/>
</dbReference>
<feature type="transmembrane region" description="Helical" evidence="5">
    <location>
        <begin position="331"/>
        <end position="350"/>
    </location>
</feature>
<dbReference type="PROSITE" id="PS50109">
    <property type="entry name" value="HIS_KIN"/>
    <property type="match status" value="1"/>
</dbReference>
<feature type="domain" description="Histidine kinase" evidence="7">
    <location>
        <begin position="464"/>
        <end position="714"/>
    </location>
</feature>
<keyword evidence="5" id="KW-0472">Membrane</keyword>
<dbReference type="InterPro" id="IPR005467">
    <property type="entry name" value="His_kinase_dom"/>
</dbReference>
<evidence type="ECO:0000313" key="9">
    <source>
        <dbReference type="Proteomes" id="UP000239872"/>
    </source>
</evidence>
<reference evidence="8 9" key="1">
    <citation type="submission" date="2018-01" db="EMBL/GenBank/DDBJ databases">
        <title>A novel member of the phylum Bacteroidetes isolated from glacier ice.</title>
        <authorList>
            <person name="Liu Q."/>
            <person name="Xin Y.-H."/>
        </authorList>
    </citation>
    <scope>NUCLEOTIDE SEQUENCE [LARGE SCALE GENOMIC DNA]</scope>
    <source>
        <strain evidence="8 9">RB1R16</strain>
    </source>
</reference>
<feature type="transmembrane region" description="Helical" evidence="5">
    <location>
        <begin position="362"/>
        <end position="382"/>
    </location>
</feature>
<feature type="transmembrane region" description="Helical" evidence="5">
    <location>
        <begin position="278"/>
        <end position="298"/>
    </location>
</feature>
<dbReference type="Gene3D" id="1.10.287.130">
    <property type="match status" value="1"/>
</dbReference>
<feature type="chain" id="PRO_5015752853" description="histidine kinase" evidence="6">
    <location>
        <begin position="21"/>
        <end position="715"/>
    </location>
</feature>
<dbReference type="InterPro" id="IPR036097">
    <property type="entry name" value="HisK_dim/P_sf"/>
</dbReference>
<evidence type="ECO:0000256" key="5">
    <source>
        <dbReference type="SAM" id="Phobius"/>
    </source>
</evidence>
<dbReference type="GO" id="GO:0000155">
    <property type="term" value="F:phosphorelay sensor kinase activity"/>
    <property type="evidence" value="ECO:0007669"/>
    <property type="project" value="InterPro"/>
</dbReference>
<keyword evidence="5" id="KW-0812">Transmembrane</keyword>
<dbReference type="EC" id="2.7.13.3" evidence="2"/>
<feature type="transmembrane region" description="Helical" evidence="5">
    <location>
        <begin position="210"/>
        <end position="227"/>
    </location>
</feature>
<dbReference type="Pfam" id="PF07695">
    <property type="entry name" value="7TMR-DISM_7TM"/>
    <property type="match status" value="1"/>
</dbReference>
<comment type="caution">
    <text evidence="8">The sequence shown here is derived from an EMBL/GenBank/DDBJ whole genome shotgun (WGS) entry which is preliminary data.</text>
</comment>